<dbReference type="Pfam" id="PF04576">
    <property type="entry name" value="Zein-binding"/>
    <property type="match status" value="1"/>
</dbReference>
<evidence type="ECO:0000256" key="1">
    <source>
        <dbReference type="ARBA" id="ARBA00004167"/>
    </source>
</evidence>
<dbReference type="EMBL" id="KI630173">
    <property type="protein sequence ID" value="EYU45803.1"/>
    <property type="molecule type" value="Genomic_DNA"/>
</dbReference>
<dbReference type="GO" id="GO:0080115">
    <property type="term" value="F:myosin XI tail binding"/>
    <property type="evidence" value="ECO:0007669"/>
    <property type="project" value="UniProtKB-ARBA"/>
</dbReference>
<evidence type="ECO:0000313" key="9">
    <source>
        <dbReference type="Proteomes" id="UP000030748"/>
    </source>
</evidence>
<feature type="domain" description="GTD-binding" evidence="7">
    <location>
        <begin position="234"/>
        <end position="332"/>
    </location>
</feature>
<feature type="non-terminal residue" evidence="8">
    <location>
        <position position="1"/>
    </location>
</feature>
<dbReference type="InterPro" id="IPR039306">
    <property type="entry name" value="MYOB"/>
</dbReference>
<name>A0A022S1M6_ERYGU</name>
<keyword evidence="2 6" id="KW-0812">Transmembrane</keyword>
<evidence type="ECO:0000256" key="3">
    <source>
        <dbReference type="ARBA" id="ARBA00022989"/>
    </source>
</evidence>
<keyword evidence="9" id="KW-1185">Reference proteome</keyword>
<sequence>TLIHAALEWILILLLLLNSLLSHLIQKFAKYFALKPICTWCTRFNHIFDSKKIHAQPHRNYHVCEVHGIEIARLSYCMNHQRLAESKNLCGDCSSFRPSHRGNANEIEISPLIDFFMNEGIIVQEKNEGNDLVCSCCDQIILSRNDLYPPLKPSYDVLDYKRHDKKYEETRSDEKKTEYCNLGDLFLQNEEEYLESDGFICIELIDSKAEVEVIDSFQVESKQKEGSLDGGVITETEHLKASLKAQEKAMSELYKELEEERKSAAISAIQTMAMINKLQQEKSDMQMEALHYQRMMEEQSEYDQEALQHLNDLVSKREREKRELEKELEMYRFDLDFENGHEGIIVNTRQEEEVECIKRLTVSDISLAEFDEERICILEELKVLEAKLFSSRDDNDEINTDRMSKKLLPLFDEAEDKILIEEGPISNAYDRLQMFESDNEFVNHCIRSTTKGNKGIVLLEEILQHLRDLRSVEYSFRKLAEIPLP</sequence>
<dbReference type="PANTHER" id="PTHR31448">
    <property type="entry name" value="MYOSIN-BINDING PROTEIN 2"/>
    <property type="match status" value="1"/>
</dbReference>
<dbReference type="STRING" id="4155.A0A022S1M6"/>
<dbReference type="PANTHER" id="PTHR31448:SF3">
    <property type="entry name" value="MYOSIN-BINDING PROTEIN 2"/>
    <property type="match status" value="1"/>
</dbReference>
<keyword evidence="4 6" id="KW-0472">Membrane</keyword>
<dbReference type="eggNOG" id="ENOG502QPIG">
    <property type="taxonomic scope" value="Eukaryota"/>
</dbReference>
<organism evidence="8 9">
    <name type="scientific">Erythranthe guttata</name>
    <name type="common">Yellow monkey flower</name>
    <name type="synonym">Mimulus guttatus</name>
    <dbReference type="NCBI Taxonomy" id="4155"/>
    <lineage>
        <taxon>Eukaryota</taxon>
        <taxon>Viridiplantae</taxon>
        <taxon>Streptophyta</taxon>
        <taxon>Embryophyta</taxon>
        <taxon>Tracheophyta</taxon>
        <taxon>Spermatophyta</taxon>
        <taxon>Magnoliopsida</taxon>
        <taxon>eudicotyledons</taxon>
        <taxon>Gunneridae</taxon>
        <taxon>Pentapetalae</taxon>
        <taxon>asterids</taxon>
        <taxon>lamiids</taxon>
        <taxon>Lamiales</taxon>
        <taxon>Phrymaceae</taxon>
        <taxon>Erythranthe</taxon>
    </lineage>
</organism>
<evidence type="ECO:0000256" key="5">
    <source>
        <dbReference type="SAM" id="Coils"/>
    </source>
</evidence>
<evidence type="ECO:0000256" key="6">
    <source>
        <dbReference type="SAM" id="Phobius"/>
    </source>
</evidence>
<evidence type="ECO:0000313" key="8">
    <source>
        <dbReference type="EMBL" id="EYU45803.1"/>
    </source>
</evidence>
<dbReference type="Proteomes" id="UP000030748">
    <property type="component" value="Unassembled WGS sequence"/>
</dbReference>
<dbReference type="PROSITE" id="PS51775">
    <property type="entry name" value="GTD_BINDING"/>
    <property type="match status" value="1"/>
</dbReference>
<dbReference type="InterPro" id="IPR007656">
    <property type="entry name" value="GTD-bd"/>
</dbReference>
<dbReference type="GO" id="GO:0016020">
    <property type="term" value="C:membrane"/>
    <property type="evidence" value="ECO:0007669"/>
    <property type="project" value="UniProtKB-SubCell"/>
</dbReference>
<keyword evidence="3 6" id="KW-1133">Transmembrane helix</keyword>
<gene>
    <name evidence="8" type="ORF">MIMGU_mgv1a018076mg</name>
</gene>
<dbReference type="AlphaFoldDB" id="A0A022S1M6"/>
<evidence type="ECO:0000259" key="7">
    <source>
        <dbReference type="PROSITE" id="PS51775"/>
    </source>
</evidence>
<feature type="coiled-coil region" evidence="5">
    <location>
        <begin position="240"/>
        <end position="334"/>
    </location>
</feature>
<evidence type="ECO:0000256" key="4">
    <source>
        <dbReference type="ARBA" id="ARBA00023136"/>
    </source>
</evidence>
<evidence type="ECO:0000256" key="2">
    <source>
        <dbReference type="ARBA" id="ARBA00022692"/>
    </source>
</evidence>
<proteinExistence type="predicted"/>
<keyword evidence="5" id="KW-0175">Coiled coil</keyword>
<feature type="transmembrane region" description="Helical" evidence="6">
    <location>
        <begin position="6"/>
        <end position="25"/>
    </location>
</feature>
<reference evidence="8 9" key="1">
    <citation type="journal article" date="2013" name="Proc. Natl. Acad. Sci. U.S.A.">
        <title>Fine-scale variation in meiotic recombination in Mimulus inferred from population shotgun sequencing.</title>
        <authorList>
            <person name="Hellsten U."/>
            <person name="Wright K.M."/>
            <person name="Jenkins J."/>
            <person name="Shu S."/>
            <person name="Yuan Y."/>
            <person name="Wessler S.R."/>
            <person name="Schmutz J."/>
            <person name="Willis J.H."/>
            <person name="Rokhsar D.S."/>
        </authorList>
    </citation>
    <scope>NUCLEOTIDE SEQUENCE [LARGE SCALE GENOMIC DNA]</scope>
    <source>
        <strain evidence="9">cv. DUN x IM62</strain>
    </source>
</reference>
<comment type="subcellular location">
    <subcellularLocation>
        <location evidence="1">Membrane</location>
        <topology evidence="1">Single-pass membrane protein</topology>
    </subcellularLocation>
</comment>
<protein>
    <recommendedName>
        <fullName evidence="7">GTD-binding domain-containing protein</fullName>
    </recommendedName>
</protein>
<accession>A0A022S1M6</accession>